<protein>
    <submittedName>
        <fullName evidence="1">Uncharacterized protein</fullName>
    </submittedName>
</protein>
<organism evidence="1 2">
    <name type="scientific">Zopfia rhizophila CBS 207.26</name>
    <dbReference type="NCBI Taxonomy" id="1314779"/>
    <lineage>
        <taxon>Eukaryota</taxon>
        <taxon>Fungi</taxon>
        <taxon>Dikarya</taxon>
        <taxon>Ascomycota</taxon>
        <taxon>Pezizomycotina</taxon>
        <taxon>Dothideomycetes</taxon>
        <taxon>Dothideomycetes incertae sedis</taxon>
        <taxon>Zopfiaceae</taxon>
        <taxon>Zopfia</taxon>
    </lineage>
</organism>
<feature type="non-terminal residue" evidence="1">
    <location>
        <position position="142"/>
    </location>
</feature>
<reference evidence="1" key="1">
    <citation type="journal article" date="2020" name="Stud. Mycol.">
        <title>101 Dothideomycetes genomes: a test case for predicting lifestyles and emergence of pathogens.</title>
        <authorList>
            <person name="Haridas S."/>
            <person name="Albert R."/>
            <person name="Binder M."/>
            <person name="Bloem J."/>
            <person name="Labutti K."/>
            <person name="Salamov A."/>
            <person name="Andreopoulos B."/>
            <person name="Baker S."/>
            <person name="Barry K."/>
            <person name="Bills G."/>
            <person name="Bluhm B."/>
            <person name="Cannon C."/>
            <person name="Castanera R."/>
            <person name="Culley D."/>
            <person name="Daum C."/>
            <person name="Ezra D."/>
            <person name="Gonzalez J."/>
            <person name="Henrissat B."/>
            <person name="Kuo A."/>
            <person name="Liang C."/>
            <person name="Lipzen A."/>
            <person name="Lutzoni F."/>
            <person name="Magnuson J."/>
            <person name="Mondo S."/>
            <person name="Nolan M."/>
            <person name="Ohm R."/>
            <person name="Pangilinan J."/>
            <person name="Park H.-J."/>
            <person name="Ramirez L."/>
            <person name="Alfaro M."/>
            <person name="Sun H."/>
            <person name="Tritt A."/>
            <person name="Yoshinaga Y."/>
            <person name="Zwiers L.-H."/>
            <person name="Turgeon B."/>
            <person name="Goodwin S."/>
            <person name="Spatafora J."/>
            <person name="Crous P."/>
            <person name="Grigoriev I."/>
        </authorList>
    </citation>
    <scope>NUCLEOTIDE SEQUENCE</scope>
    <source>
        <strain evidence="1">CBS 207.26</strain>
    </source>
</reference>
<sequence length="142" mass="16172">MRILRFSDTEEHQYALIGNTYRTELNMVVSSRNDSQSYSTILQAILWLRSLCNLGTFEELDTQQMGNPRGDPDDVITLLQQSDEAIYTYYLCDVTSIERFDDPSSGSLTTCSKIICNNCWPQYVTDLREEKGDLNAECSLCG</sequence>
<gene>
    <name evidence="1" type="ORF">K469DRAFT_811273</name>
</gene>
<dbReference type="AlphaFoldDB" id="A0A6A6EHB7"/>
<proteinExistence type="predicted"/>
<name>A0A6A6EHB7_9PEZI</name>
<keyword evidence="2" id="KW-1185">Reference proteome</keyword>
<evidence type="ECO:0000313" key="2">
    <source>
        <dbReference type="Proteomes" id="UP000800200"/>
    </source>
</evidence>
<dbReference type="Proteomes" id="UP000800200">
    <property type="component" value="Unassembled WGS sequence"/>
</dbReference>
<accession>A0A6A6EHB7</accession>
<dbReference type="EMBL" id="ML994618">
    <property type="protein sequence ID" value="KAF2190495.1"/>
    <property type="molecule type" value="Genomic_DNA"/>
</dbReference>
<evidence type="ECO:0000313" key="1">
    <source>
        <dbReference type="EMBL" id="KAF2190495.1"/>
    </source>
</evidence>